<sequence length="71" mass="7883">MRDYYAGVLSKLISARQEAGLTQREVSIQLGMAHSFMNKCESGERAIDVAELWAIGKLYGKPISFFAPDES</sequence>
<dbReference type="PROSITE" id="PS50943">
    <property type="entry name" value="HTH_CROC1"/>
    <property type="match status" value="1"/>
</dbReference>
<dbReference type="InterPro" id="IPR010982">
    <property type="entry name" value="Lambda_DNA-bd_dom_sf"/>
</dbReference>
<reference evidence="2" key="1">
    <citation type="submission" date="2023-08" db="EMBL/GenBank/DDBJ databases">
        <authorList>
            <person name="Messyasz A."/>
            <person name="Mannisto M.K."/>
            <person name="Kerkhof L.J."/>
            <person name="Haggblom M."/>
        </authorList>
    </citation>
    <scope>NUCLEOTIDE SEQUENCE</scope>
    <source>
        <strain evidence="2">M8UP39</strain>
    </source>
</reference>
<dbReference type="AlphaFoldDB" id="A0AAU7YWF0"/>
<evidence type="ECO:0000259" key="1">
    <source>
        <dbReference type="PROSITE" id="PS50943"/>
    </source>
</evidence>
<gene>
    <name evidence="2" type="ORF">RBB81_15000</name>
</gene>
<dbReference type="RefSeq" id="WP_353071238.1">
    <property type="nucleotide sequence ID" value="NZ_CP132938.1"/>
</dbReference>
<dbReference type="InterPro" id="IPR001387">
    <property type="entry name" value="Cro/C1-type_HTH"/>
</dbReference>
<dbReference type="Pfam" id="PF01381">
    <property type="entry name" value="HTH_3"/>
    <property type="match status" value="1"/>
</dbReference>
<protein>
    <submittedName>
        <fullName evidence="2">Helix-turn-helix transcriptional regulator</fullName>
    </submittedName>
</protein>
<accession>A0AAU7YWF0</accession>
<dbReference type="CDD" id="cd00093">
    <property type="entry name" value="HTH_XRE"/>
    <property type="match status" value="1"/>
</dbReference>
<reference evidence="2" key="2">
    <citation type="journal article" date="2024" name="Environ. Microbiol.">
        <title>Genome analysis and description of Tunturibacter gen. nov. expands the diversity of Terriglobia in tundra soils.</title>
        <authorList>
            <person name="Messyasz A."/>
            <person name="Mannisto M.K."/>
            <person name="Kerkhof L.J."/>
            <person name="Haggblom M.M."/>
        </authorList>
    </citation>
    <scope>NUCLEOTIDE SEQUENCE</scope>
    <source>
        <strain evidence="2">M8UP39</strain>
    </source>
</reference>
<dbReference type="EMBL" id="CP132938">
    <property type="protein sequence ID" value="XCB20893.1"/>
    <property type="molecule type" value="Genomic_DNA"/>
</dbReference>
<dbReference type="SUPFAM" id="SSF47413">
    <property type="entry name" value="lambda repressor-like DNA-binding domains"/>
    <property type="match status" value="1"/>
</dbReference>
<feature type="domain" description="HTH cro/C1-type" evidence="1">
    <location>
        <begin position="12"/>
        <end position="66"/>
    </location>
</feature>
<dbReference type="Gene3D" id="1.10.260.40">
    <property type="entry name" value="lambda repressor-like DNA-binding domains"/>
    <property type="match status" value="1"/>
</dbReference>
<name>A0AAU7YWF0_9BACT</name>
<organism evidence="2">
    <name type="scientific">Tunturiibacter gelidiferens</name>
    <dbReference type="NCBI Taxonomy" id="3069689"/>
    <lineage>
        <taxon>Bacteria</taxon>
        <taxon>Pseudomonadati</taxon>
        <taxon>Acidobacteriota</taxon>
        <taxon>Terriglobia</taxon>
        <taxon>Terriglobales</taxon>
        <taxon>Acidobacteriaceae</taxon>
        <taxon>Tunturiibacter</taxon>
    </lineage>
</organism>
<dbReference type="SMART" id="SM00530">
    <property type="entry name" value="HTH_XRE"/>
    <property type="match status" value="1"/>
</dbReference>
<dbReference type="GO" id="GO:0003677">
    <property type="term" value="F:DNA binding"/>
    <property type="evidence" value="ECO:0007669"/>
    <property type="project" value="InterPro"/>
</dbReference>
<proteinExistence type="predicted"/>
<dbReference type="KEGG" id="tgi:RBB81_15000"/>
<evidence type="ECO:0000313" key="2">
    <source>
        <dbReference type="EMBL" id="XCB20893.1"/>
    </source>
</evidence>